<evidence type="ECO:0000313" key="2">
    <source>
        <dbReference type="EMBL" id="KAF6441979.1"/>
    </source>
</evidence>
<feature type="domain" description="Peptidase S1" evidence="1">
    <location>
        <begin position="5"/>
        <end position="38"/>
    </location>
</feature>
<dbReference type="GO" id="GO:0006508">
    <property type="term" value="P:proteolysis"/>
    <property type="evidence" value="ECO:0007669"/>
    <property type="project" value="UniProtKB-KW"/>
</dbReference>
<name>A0A7J8F3J6_ROUAE</name>
<keyword evidence="3" id="KW-1185">Reference proteome</keyword>
<organism evidence="2 3">
    <name type="scientific">Rousettus aegyptiacus</name>
    <name type="common">Egyptian fruit bat</name>
    <name type="synonym">Pteropus aegyptiacus</name>
    <dbReference type="NCBI Taxonomy" id="9407"/>
    <lineage>
        <taxon>Eukaryota</taxon>
        <taxon>Metazoa</taxon>
        <taxon>Chordata</taxon>
        <taxon>Craniata</taxon>
        <taxon>Vertebrata</taxon>
        <taxon>Euteleostomi</taxon>
        <taxon>Mammalia</taxon>
        <taxon>Eutheria</taxon>
        <taxon>Laurasiatheria</taxon>
        <taxon>Chiroptera</taxon>
        <taxon>Yinpterochiroptera</taxon>
        <taxon>Pteropodoidea</taxon>
        <taxon>Pteropodidae</taxon>
        <taxon>Rousettinae</taxon>
        <taxon>Rousettus</taxon>
    </lineage>
</organism>
<reference evidence="2 3" key="1">
    <citation type="journal article" date="2020" name="Nature">
        <title>Six reference-quality genomes reveal evolution of bat adaptations.</title>
        <authorList>
            <person name="Jebb D."/>
            <person name="Huang Z."/>
            <person name="Pippel M."/>
            <person name="Hughes G.M."/>
            <person name="Lavrichenko K."/>
            <person name="Devanna P."/>
            <person name="Winkler S."/>
            <person name="Jermiin L.S."/>
            <person name="Skirmuntt E.C."/>
            <person name="Katzourakis A."/>
            <person name="Burkitt-Gray L."/>
            <person name="Ray D.A."/>
            <person name="Sullivan K.A.M."/>
            <person name="Roscito J.G."/>
            <person name="Kirilenko B.M."/>
            <person name="Davalos L.M."/>
            <person name="Corthals A.P."/>
            <person name="Power M.L."/>
            <person name="Jones G."/>
            <person name="Ransome R.D."/>
            <person name="Dechmann D.K.N."/>
            <person name="Locatelli A.G."/>
            <person name="Puechmaille S.J."/>
            <person name="Fedrigo O."/>
            <person name="Jarvis E.D."/>
            <person name="Hiller M."/>
            <person name="Vernes S.C."/>
            <person name="Myers E.W."/>
            <person name="Teeling E.C."/>
        </authorList>
    </citation>
    <scope>NUCLEOTIDE SEQUENCE [LARGE SCALE GENOMIC DNA]</scope>
    <source>
        <strain evidence="2">MRouAeg1</strain>
        <tissue evidence="2">Muscle</tissue>
    </source>
</reference>
<gene>
    <name evidence="2" type="ORF">HJG63_016000</name>
</gene>
<dbReference type="Gene3D" id="2.40.10.10">
    <property type="entry name" value="Trypsin-like serine proteases"/>
    <property type="match status" value="1"/>
</dbReference>
<dbReference type="EMBL" id="JACASE010000008">
    <property type="protein sequence ID" value="KAF6441979.1"/>
    <property type="molecule type" value="Genomic_DNA"/>
</dbReference>
<evidence type="ECO:0000259" key="1">
    <source>
        <dbReference type="Pfam" id="PF00089"/>
    </source>
</evidence>
<dbReference type="InterPro" id="IPR009003">
    <property type="entry name" value="Peptidase_S1_PA"/>
</dbReference>
<dbReference type="Pfam" id="PF00089">
    <property type="entry name" value="Trypsin"/>
    <property type="match status" value="1"/>
</dbReference>
<comment type="caution">
    <text evidence="2">The sequence shown here is derived from an EMBL/GenBank/DDBJ whole genome shotgun (WGS) entry which is preliminary data.</text>
</comment>
<dbReference type="AlphaFoldDB" id="A0A7J8F3J6"/>
<protein>
    <submittedName>
        <fullName evidence="2">Serine protease 36</fullName>
    </submittedName>
</protein>
<dbReference type="GO" id="GO:0004252">
    <property type="term" value="F:serine-type endopeptidase activity"/>
    <property type="evidence" value="ECO:0007669"/>
    <property type="project" value="InterPro"/>
</dbReference>
<keyword evidence="2" id="KW-0378">Hydrolase</keyword>
<dbReference type="InterPro" id="IPR001254">
    <property type="entry name" value="Trypsin_dom"/>
</dbReference>
<dbReference type="Proteomes" id="UP000593571">
    <property type="component" value="Unassembled WGS sequence"/>
</dbReference>
<dbReference type="InterPro" id="IPR043504">
    <property type="entry name" value="Peptidase_S1_PA_chymotrypsin"/>
</dbReference>
<proteinExistence type="predicted"/>
<dbReference type="SUPFAM" id="SSF50494">
    <property type="entry name" value="Trypsin-like serine proteases"/>
    <property type="match status" value="1"/>
</dbReference>
<accession>A0A7J8F3J6</accession>
<keyword evidence="2" id="KW-0645">Protease</keyword>
<evidence type="ECO:0000313" key="3">
    <source>
        <dbReference type="Proteomes" id="UP000593571"/>
    </source>
</evidence>
<sequence>MGLLWPWMAEVHVAGDRVCTGILVAPGWVLAATHCVLRWPQHLCSCARLKEAPGSSWALLFKGAGSCLPPLALKRPGSPI</sequence>